<dbReference type="AlphaFoldDB" id="A0AAV5GK92"/>
<evidence type="ECO:0000313" key="2">
    <source>
        <dbReference type="EMBL" id="GJN93035.1"/>
    </source>
</evidence>
<proteinExistence type="predicted"/>
<evidence type="ECO:0000256" key="1">
    <source>
        <dbReference type="SAM" id="MobiDB-lite"/>
    </source>
</evidence>
<feature type="region of interest" description="Disordered" evidence="1">
    <location>
        <begin position="1"/>
        <end position="133"/>
    </location>
</feature>
<feature type="compositionally biased region" description="Polar residues" evidence="1">
    <location>
        <begin position="53"/>
        <end position="78"/>
    </location>
</feature>
<feature type="compositionally biased region" description="Polar residues" evidence="1">
    <location>
        <begin position="1"/>
        <end position="10"/>
    </location>
</feature>
<sequence>MLRSAASTLRATRIAPCAPTLARSYRPSAALRSSTSGRDSPAQPVSDHRATEQQHPPASPSSGKGNTTSPTASASQYNAPKDSAKDKMEAEAAAAGPEAADAQYGPGNMVEGNYTKESQQAKDRAAAGKQGEH</sequence>
<name>A0AAV5GK92_9BASI</name>
<accession>A0AAV5GK92</accession>
<keyword evidence="3" id="KW-1185">Reference proteome</keyword>
<comment type="caution">
    <text evidence="2">The sequence shown here is derived from an EMBL/GenBank/DDBJ whole genome shotgun (WGS) entry which is preliminary data.</text>
</comment>
<dbReference type="EMBL" id="BQKY01000013">
    <property type="protein sequence ID" value="GJN93035.1"/>
    <property type="molecule type" value="Genomic_DNA"/>
</dbReference>
<reference evidence="2 3" key="1">
    <citation type="submission" date="2021-12" db="EMBL/GenBank/DDBJ databases">
        <title>High titer production of polyol ester of fatty acids by Rhodotorula paludigena BS15 towards product separation-free biomass refinery.</title>
        <authorList>
            <person name="Mano J."/>
            <person name="Ono H."/>
            <person name="Tanaka T."/>
            <person name="Naito K."/>
            <person name="Sushida H."/>
            <person name="Ike M."/>
            <person name="Tokuyasu K."/>
            <person name="Kitaoka M."/>
        </authorList>
    </citation>
    <scope>NUCLEOTIDE SEQUENCE [LARGE SCALE GENOMIC DNA]</scope>
    <source>
        <strain evidence="2 3">BS15</strain>
    </source>
</reference>
<gene>
    <name evidence="2" type="ORF">Rhopal_006080-T1</name>
</gene>
<feature type="compositionally biased region" description="Low complexity" evidence="1">
    <location>
        <begin position="91"/>
        <end position="102"/>
    </location>
</feature>
<dbReference type="Proteomes" id="UP001342314">
    <property type="component" value="Unassembled WGS sequence"/>
</dbReference>
<organism evidence="2 3">
    <name type="scientific">Rhodotorula paludigena</name>
    <dbReference type="NCBI Taxonomy" id="86838"/>
    <lineage>
        <taxon>Eukaryota</taxon>
        <taxon>Fungi</taxon>
        <taxon>Dikarya</taxon>
        <taxon>Basidiomycota</taxon>
        <taxon>Pucciniomycotina</taxon>
        <taxon>Microbotryomycetes</taxon>
        <taxon>Sporidiobolales</taxon>
        <taxon>Sporidiobolaceae</taxon>
        <taxon>Rhodotorula</taxon>
    </lineage>
</organism>
<evidence type="ECO:0000313" key="3">
    <source>
        <dbReference type="Proteomes" id="UP001342314"/>
    </source>
</evidence>
<feature type="compositionally biased region" description="Basic and acidic residues" evidence="1">
    <location>
        <begin position="119"/>
        <end position="133"/>
    </location>
</feature>
<protein>
    <submittedName>
        <fullName evidence="2">Uncharacterized protein</fullName>
    </submittedName>
</protein>